<dbReference type="GO" id="GO:0005549">
    <property type="term" value="F:odorant binding"/>
    <property type="evidence" value="ECO:0007669"/>
    <property type="project" value="InterPro"/>
</dbReference>
<dbReference type="CDD" id="cd23992">
    <property type="entry name" value="PBP_GOBP"/>
    <property type="match status" value="1"/>
</dbReference>
<dbReference type="SUPFAM" id="SSF47565">
    <property type="entry name" value="Insect pheromone/odorant-binding proteins"/>
    <property type="match status" value="1"/>
</dbReference>
<protein>
    <submittedName>
        <fullName evidence="3">Uncharacterized protein</fullName>
    </submittedName>
</protein>
<dbReference type="InterPro" id="IPR006170">
    <property type="entry name" value="PBP/GOBP"/>
</dbReference>
<dbReference type="Proteomes" id="UP000095300">
    <property type="component" value="Unassembled WGS sequence"/>
</dbReference>
<dbReference type="VEuPathDB" id="VectorBase:SCAU016898"/>
<sequence length="148" mass="17429">MGRFSAQLVLVLATIFGCLQIPMVFGETLDEKIERTTEICVNQTGISEEQTDLLMDDEFEHFDEEHFTHDMRCYMHCFHKNFGIIDKDGNPIEKEFVSFMEVRFSQKKDKVMAAMEKCRKIVDPDPCEHVFKFEICMAHTIELDKWHI</sequence>
<dbReference type="KEGG" id="scac:131997860"/>
<name>A0A2Y9D4S0_STOCA</name>
<feature type="chain" id="PRO_5016083552" evidence="2">
    <location>
        <begin position="27"/>
        <end position="148"/>
    </location>
</feature>
<dbReference type="PANTHER" id="PTHR11857">
    <property type="entry name" value="ODORANT BINDING PROTEIN-RELATED"/>
    <property type="match status" value="1"/>
</dbReference>
<dbReference type="SMART" id="SM00708">
    <property type="entry name" value="PhBP"/>
    <property type="match status" value="1"/>
</dbReference>
<dbReference type="AlphaFoldDB" id="A0A2Y9D4S0"/>
<keyword evidence="1 2" id="KW-0732">Signal</keyword>
<dbReference type="OrthoDB" id="7665616at2759"/>
<feature type="signal peptide" evidence="2">
    <location>
        <begin position="1"/>
        <end position="26"/>
    </location>
</feature>
<dbReference type="PROSITE" id="PS51257">
    <property type="entry name" value="PROKAR_LIPOPROTEIN"/>
    <property type="match status" value="1"/>
</dbReference>
<dbReference type="Pfam" id="PF01395">
    <property type="entry name" value="PBP_GOBP"/>
    <property type="match status" value="1"/>
</dbReference>
<dbReference type="GeneID" id="131997860"/>
<dbReference type="GO" id="GO:0005615">
    <property type="term" value="C:extracellular space"/>
    <property type="evidence" value="ECO:0007669"/>
    <property type="project" value="TreeGrafter"/>
</dbReference>
<keyword evidence="4" id="KW-1185">Reference proteome</keyword>
<evidence type="ECO:0000313" key="4">
    <source>
        <dbReference type="Proteomes" id="UP000095300"/>
    </source>
</evidence>
<dbReference type="InterPro" id="IPR036728">
    <property type="entry name" value="PBP_GOBP_sf"/>
</dbReference>
<dbReference type="EnsemblMetazoa" id="SCAU016898-RA">
    <property type="protein sequence ID" value="SCAU016898-PA"/>
    <property type="gene ID" value="SCAU016898"/>
</dbReference>
<proteinExistence type="predicted"/>
<dbReference type="GO" id="GO:0007608">
    <property type="term" value="P:sensory perception of smell"/>
    <property type="evidence" value="ECO:0007669"/>
    <property type="project" value="TreeGrafter"/>
</dbReference>
<evidence type="ECO:0000256" key="1">
    <source>
        <dbReference type="ARBA" id="ARBA00022729"/>
    </source>
</evidence>
<reference evidence="3" key="1">
    <citation type="submission" date="2020-05" db="UniProtKB">
        <authorList>
            <consortium name="EnsemblMetazoa"/>
        </authorList>
    </citation>
    <scope>IDENTIFICATION</scope>
    <source>
        <strain evidence="3">USDA</strain>
    </source>
</reference>
<dbReference type="RefSeq" id="XP_059225680.1">
    <property type="nucleotide sequence ID" value="XM_059369697.1"/>
</dbReference>
<accession>A0A2Y9D4S0</accession>
<dbReference type="Gene3D" id="1.10.238.20">
    <property type="entry name" value="Pheromone/general odorant binding protein domain"/>
    <property type="match status" value="1"/>
</dbReference>
<evidence type="ECO:0000313" key="3">
    <source>
        <dbReference type="EnsemblMetazoa" id="SCAU016898-PA"/>
    </source>
</evidence>
<organism evidence="3 4">
    <name type="scientific">Stomoxys calcitrans</name>
    <name type="common">Stable fly</name>
    <name type="synonym">Conops calcitrans</name>
    <dbReference type="NCBI Taxonomy" id="35570"/>
    <lineage>
        <taxon>Eukaryota</taxon>
        <taxon>Metazoa</taxon>
        <taxon>Ecdysozoa</taxon>
        <taxon>Arthropoda</taxon>
        <taxon>Hexapoda</taxon>
        <taxon>Insecta</taxon>
        <taxon>Pterygota</taxon>
        <taxon>Neoptera</taxon>
        <taxon>Endopterygota</taxon>
        <taxon>Diptera</taxon>
        <taxon>Brachycera</taxon>
        <taxon>Muscomorpha</taxon>
        <taxon>Muscoidea</taxon>
        <taxon>Muscidae</taxon>
        <taxon>Stomoxys</taxon>
    </lineage>
</organism>
<evidence type="ECO:0000256" key="2">
    <source>
        <dbReference type="SAM" id="SignalP"/>
    </source>
</evidence>